<keyword evidence="2" id="KW-1185">Reference proteome</keyword>
<dbReference type="EMBL" id="JAYKXN010000005">
    <property type="protein sequence ID" value="KAK7285222.1"/>
    <property type="molecule type" value="Genomic_DNA"/>
</dbReference>
<evidence type="ECO:0008006" key="3">
    <source>
        <dbReference type="Google" id="ProtNLM"/>
    </source>
</evidence>
<proteinExistence type="predicted"/>
<reference evidence="1 2" key="1">
    <citation type="submission" date="2024-01" db="EMBL/GenBank/DDBJ databases">
        <title>The genomes of 5 underutilized Papilionoideae crops provide insights into root nodulation and disease resistance.</title>
        <authorList>
            <person name="Yuan L."/>
        </authorList>
    </citation>
    <scope>NUCLEOTIDE SEQUENCE [LARGE SCALE GENOMIC DNA]</scope>
    <source>
        <strain evidence="1">LY-2023</strain>
        <tissue evidence="1">Leaf</tissue>
    </source>
</reference>
<protein>
    <recommendedName>
        <fullName evidence="3">Nudix hydrolase domain-containing protein</fullName>
    </recommendedName>
</protein>
<evidence type="ECO:0000313" key="1">
    <source>
        <dbReference type="EMBL" id="KAK7285222.1"/>
    </source>
</evidence>
<organism evidence="1 2">
    <name type="scientific">Clitoria ternatea</name>
    <name type="common">Butterfly pea</name>
    <dbReference type="NCBI Taxonomy" id="43366"/>
    <lineage>
        <taxon>Eukaryota</taxon>
        <taxon>Viridiplantae</taxon>
        <taxon>Streptophyta</taxon>
        <taxon>Embryophyta</taxon>
        <taxon>Tracheophyta</taxon>
        <taxon>Spermatophyta</taxon>
        <taxon>Magnoliopsida</taxon>
        <taxon>eudicotyledons</taxon>
        <taxon>Gunneridae</taxon>
        <taxon>Pentapetalae</taxon>
        <taxon>rosids</taxon>
        <taxon>fabids</taxon>
        <taxon>Fabales</taxon>
        <taxon>Fabaceae</taxon>
        <taxon>Papilionoideae</taxon>
        <taxon>50 kb inversion clade</taxon>
        <taxon>NPAAA clade</taxon>
        <taxon>indigoferoid/millettioid clade</taxon>
        <taxon>Phaseoleae</taxon>
        <taxon>Clitoria</taxon>
    </lineage>
</organism>
<gene>
    <name evidence="1" type="ORF">RJT34_19984</name>
</gene>
<dbReference type="AlphaFoldDB" id="A0AAN9IS19"/>
<name>A0AAN9IS19_CLITE</name>
<sequence length="113" mass="12960">MTHIRQTSKESKKYLRIVVRLRKKNKKSVVLIRSKTKPWSVLSGRLKGEVIKDDDEKLNGLKNELGEGIKILKADTVLSFNIIAVTVVSNMNRHFESGENYASPLWRVVNQIK</sequence>
<accession>A0AAN9IS19</accession>
<evidence type="ECO:0000313" key="2">
    <source>
        <dbReference type="Proteomes" id="UP001359559"/>
    </source>
</evidence>
<comment type="caution">
    <text evidence="1">The sequence shown here is derived from an EMBL/GenBank/DDBJ whole genome shotgun (WGS) entry which is preliminary data.</text>
</comment>
<dbReference type="Proteomes" id="UP001359559">
    <property type="component" value="Unassembled WGS sequence"/>
</dbReference>